<organism evidence="4 5">
    <name type="scientific">Nicotiana sylvestris</name>
    <name type="common">Wood tobacco</name>
    <name type="synonym">South American tobacco</name>
    <dbReference type="NCBI Taxonomy" id="4096"/>
    <lineage>
        <taxon>Eukaryota</taxon>
        <taxon>Viridiplantae</taxon>
        <taxon>Streptophyta</taxon>
        <taxon>Embryophyta</taxon>
        <taxon>Tracheophyta</taxon>
        <taxon>Spermatophyta</taxon>
        <taxon>Magnoliopsida</taxon>
        <taxon>eudicotyledons</taxon>
        <taxon>Gunneridae</taxon>
        <taxon>Pentapetalae</taxon>
        <taxon>asterids</taxon>
        <taxon>lamiids</taxon>
        <taxon>Solanales</taxon>
        <taxon>Solanaceae</taxon>
        <taxon>Nicotianoideae</taxon>
        <taxon>Nicotianeae</taxon>
        <taxon>Nicotiana</taxon>
    </lineage>
</organism>
<proteinExistence type="inferred from homology"/>
<keyword evidence="4" id="KW-1185">Reference proteome</keyword>
<feature type="chain" id="PRO_5010556068" evidence="2">
    <location>
        <begin position="24"/>
        <end position="365"/>
    </location>
</feature>
<keyword evidence="2" id="KW-0732">Signal</keyword>
<dbReference type="PANTHER" id="PTHR33985:SF17">
    <property type="entry name" value="FASCICLIN-LIKE ARABINOGALACTAN PROTEIN 20"/>
    <property type="match status" value="1"/>
</dbReference>
<dbReference type="RefSeq" id="XP_009774815.1">
    <property type="nucleotide sequence ID" value="XM_009776513.1"/>
</dbReference>
<name>A0A1U7WKN5_NICSY</name>
<feature type="signal peptide" evidence="2">
    <location>
        <begin position="1"/>
        <end position="23"/>
    </location>
</feature>
<sequence>MKTKNRTTMAAFFFFIIFSSVLSFSTSQTTAPPPPPPPQSLLNAAETLSNSGYVSMSLTLELISDTILSRATKHSLSPSALTIFTPPDSSFVNSGQPSLSHLLLHFSPLSLSLSSLQSLPFSSKIPSLSPSSSLYITSLATDLQISINNIKIVGSPIYDDGYVVVFAIEDFFSQNFTRPNTNQNPNFKSSPQCITFDPFSRFYEVSLMLKSKGYLIMASFLELQLIGFLKINNDSPPLKLTVFAPMDDAIVGYAGDFSEYQQLFLRHLVPCVWYWTDLNNGTEIKNYVSGFNMMIKKVNDVAFVNGVEITYPDLYYNDWLVVHGLQSVIPLPDEIDEEMGENFGKDESNNAVNFDVSMAPDHSEF</sequence>
<dbReference type="GeneID" id="104224805"/>
<dbReference type="InterPro" id="IPR000782">
    <property type="entry name" value="FAS1_domain"/>
</dbReference>
<dbReference type="SMART" id="SM00554">
    <property type="entry name" value="FAS1"/>
    <property type="match status" value="2"/>
</dbReference>
<dbReference type="STRING" id="4096.A0A1U7WKN5"/>
<evidence type="ECO:0000313" key="4">
    <source>
        <dbReference type="Proteomes" id="UP000189701"/>
    </source>
</evidence>
<evidence type="ECO:0000256" key="2">
    <source>
        <dbReference type="SAM" id="SignalP"/>
    </source>
</evidence>
<dbReference type="eggNOG" id="ENOG502RIKK">
    <property type="taxonomic scope" value="Eukaryota"/>
</dbReference>
<evidence type="ECO:0000256" key="1">
    <source>
        <dbReference type="ARBA" id="ARBA00007843"/>
    </source>
</evidence>
<dbReference type="InterPro" id="IPR036378">
    <property type="entry name" value="FAS1_dom_sf"/>
</dbReference>
<dbReference type="Proteomes" id="UP000189701">
    <property type="component" value="Unplaced"/>
</dbReference>
<accession>A0A1U7WKN5</accession>
<feature type="domain" description="FAS1" evidence="3">
    <location>
        <begin position="82"/>
        <end position="175"/>
    </location>
</feature>
<dbReference type="AlphaFoldDB" id="A0A1U7WKN5"/>
<reference evidence="5" key="2">
    <citation type="submission" date="2025-08" db="UniProtKB">
        <authorList>
            <consortium name="RefSeq"/>
        </authorList>
    </citation>
    <scope>IDENTIFICATION</scope>
    <source>
        <tissue evidence="5">Leaf</tissue>
    </source>
</reference>
<feature type="domain" description="FAS1" evidence="3">
    <location>
        <begin position="241"/>
        <end position="333"/>
    </location>
</feature>
<dbReference type="OrthoDB" id="1893649at2759"/>
<gene>
    <name evidence="5" type="primary">LOC104224805</name>
</gene>
<dbReference type="SUPFAM" id="SSF82153">
    <property type="entry name" value="FAS1 domain"/>
    <property type="match status" value="2"/>
</dbReference>
<reference evidence="4" key="1">
    <citation type="journal article" date="2013" name="Genome Biol.">
        <title>Reference genomes and transcriptomes of Nicotiana sylvestris and Nicotiana tomentosiformis.</title>
        <authorList>
            <person name="Sierro N."/>
            <person name="Battey J.N."/>
            <person name="Ouadi S."/>
            <person name="Bovet L."/>
            <person name="Goepfert S."/>
            <person name="Bakaher N."/>
            <person name="Peitsch M.C."/>
            <person name="Ivanov N.V."/>
        </authorList>
    </citation>
    <scope>NUCLEOTIDE SEQUENCE [LARGE SCALE GENOMIC DNA]</scope>
</reference>
<protein>
    <submittedName>
        <fullName evidence="5">Fasciclin-like arabinogalactan protein 20</fullName>
    </submittedName>
</protein>
<dbReference type="PANTHER" id="PTHR33985">
    <property type="entry name" value="OS02G0491300 PROTEIN-RELATED"/>
    <property type="match status" value="1"/>
</dbReference>
<dbReference type="Pfam" id="PF02469">
    <property type="entry name" value="Fasciclin"/>
    <property type="match status" value="1"/>
</dbReference>
<dbReference type="KEGG" id="nsy:104224805"/>
<dbReference type="InterPro" id="IPR052806">
    <property type="entry name" value="Fasciclin-like_AGP"/>
</dbReference>
<comment type="similarity">
    <text evidence="1">Belongs to the fasciclin-like AGP family.</text>
</comment>
<evidence type="ECO:0000313" key="5">
    <source>
        <dbReference type="RefSeq" id="XP_009774815.1"/>
    </source>
</evidence>
<evidence type="ECO:0000259" key="3">
    <source>
        <dbReference type="SMART" id="SM00554"/>
    </source>
</evidence>
<dbReference type="Gene3D" id="2.30.180.10">
    <property type="entry name" value="FAS1 domain"/>
    <property type="match status" value="1"/>
</dbReference>